<evidence type="ECO:0000256" key="1">
    <source>
        <dbReference type="SAM" id="MobiDB-lite"/>
    </source>
</evidence>
<feature type="compositionally biased region" description="Basic residues" evidence="1">
    <location>
        <begin position="120"/>
        <end position="132"/>
    </location>
</feature>
<protein>
    <submittedName>
        <fullName evidence="2">Uncharacterized protein</fullName>
    </submittedName>
</protein>
<gene>
    <name evidence="2" type="ORF">N0F65_006843</name>
</gene>
<feature type="region of interest" description="Disordered" evidence="1">
    <location>
        <begin position="89"/>
        <end position="132"/>
    </location>
</feature>
<organism evidence="2 3">
    <name type="scientific">Lagenidium giganteum</name>
    <dbReference type="NCBI Taxonomy" id="4803"/>
    <lineage>
        <taxon>Eukaryota</taxon>
        <taxon>Sar</taxon>
        <taxon>Stramenopiles</taxon>
        <taxon>Oomycota</taxon>
        <taxon>Peronosporomycetes</taxon>
        <taxon>Pythiales</taxon>
        <taxon>Pythiaceae</taxon>
    </lineage>
</organism>
<proteinExistence type="predicted"/>
<dbReference type="AlphaFoldDB" id="A0AAV2ZEB7"/>
<evidence type="ECO:0000313" key="2">
    <source>
        <dbReference type="EMBL" id="DBA03664.1"/>
    </source>
</evidence>
<keyword evidence="3" id="KW-1185">Reference proteome</keyword>
<comment type="caution">
    <text evidence="2">The sequence shown here is derived from an EMBL/GenBank/DDBJ whole genome shotgun (WGS) entry which is preliminary data.</text>
</comment>
<evidence type="ECO:0000313" key="3">
    <source>
        <dbReference type="Proteomes" id="UP001146120"/>
    </source>
</evidence>
<reference evidence="2" key="1">
    <citation type="submission" date="2022-11" db="EMBL/GenBank/DDBJ databases">
        <authorList>
            <person name="Morgan W.R."/>
            <person name="Tartar A."/>
        </authorList>
    </citation>
    <scope>NUCLEOTIDE SEQUENCE</scope>
    <source>
        <strain evidence="2">ARSEF 373</strain>
    </source>
</reference>
<name>A0AAV2ZEB7_9STRA</name>
<feature type="region of interest" description="Disordered" evidence="1">
    <location>
        <begin position="49"/>
        <end position="75"/>
    </location>
</feature>
<dbReference type="EMBL" id="DAKRPA010000017">
    <property type="protein sequence ID" value="DBA03664.1"/>
    <property type="molecule type" value="Genomic_DNA"/>
</dbReference>
<accession>A0AAV2ZEB7</accession>
<dbReference type="Proteomes" id="UP001146120">
    <property type="component" value="Unassembled WGS sequence"/>
</dbReference>
<reference evidence="2" key="2">
    <citation type="journal article" date="2023" name="Microbiol Resour">
        <title>Decontamination and Annotation of the Draft Genome Sequence of the Oomycete Lagenidium giganteum ARSEF 373.</title>
        <authorList>
            <person name="Morgan W.R."/>
            <person name="Tartar A."/>
        </authorList>
    </citation>
    <scope>NUCLEOTIDE SEQUENCE</scope>
    <source>
        <strain evidence="2">ARSEF 373</strain>
    </source>
</reference>
<sequence>MVEQYDARDAEDACRRQLCRSTTREAHIACNMWLQIEKRIAFTAWVTAKRHERSDRSLPATTQQDDDGEDKREKAEAAFKEWLSAKRTQRIKGKKKLSDENASETRPSARADGSGNGQARPRHLYQKPKSLHVNPRVKGKHKKLPVTMAAKPKTKTPLAIALELSLYMTVQEVEQVQRAYEEWLERKQLEDRVRRQLRQLQLLREEENRAVARVMAWRKKSVVCAYSTNSTPEARARNCDGTQC</sequence>